<dbReference type="PROSITE" id="PS50887">
    <property type="entry name" value="GGDEF"/>
    <property type="match status" value="1"/>
</dbReference>
<dbReference type="Proteomes" id="UP000481043">
    <property type="component" value="Unassembled WGS sequence"/>
</dbReference>
<dbReference type="RefSeq" id="WP_163181554.1">
    <property type="nucleotide sequence ID" value="NZ_JAAIWM010000009.1"/>
</dbReference>
<keyword evidence="4" id="KW-1133">Transmembrane helix</keyword>
<dbReference type="InterPro" id="IPR043128">
    <property type="entry name" value="Rev_trsase/Diguanyl_cyclase"/>
</dbReference>
<proteinExistence type="predicted"/>
<dbReference type="SMART" id="SM00267">
    <property type="entry name" value="GGDEF"/>
    <property type="match status" value="1"/>
</dbReference>
<evidence type="ECO:0000256" key="3">
    <source>
        <dbReference type="ARBA" id="ARBA00023136"/>
    </source>
</evidence>
<dbReference type="Pfam" id="PF00990">
    <property type="entry name" value="GGDEF"/>
    <property type="match status" value="1"/>
</dbReference>
<dbReference type="GO" id="GO:0007165">
    <property type="term" value="P:signal transduction"/>
    <property type="evidence" value="ECO:0007669"/>
    <property type="project" value="InterPro"/>
</dbReference>
<organism evidence="7 8">
    <name type="scientific">Bacillus mesophilus</name>
    <dbReference type="NCBI Taxonomy" id="1808955"/>
    <lineage>
        <taxon>Bacteria</taxon>
        <taxon>Bacillati</taxon>
        <taxon>Bacillota</taxon>
        <taxon>Bacilli</taxon>
        <taxon>Bacillales</taxon>
        <taxon>Bacillaceae</taxon>
        <taxon>Bacillus</taxon>
    </lineage>
</organism>
<dbReference type="SUPFAM" id="SSF55073">
    <property type="entry name" value="Nucleotide cyclase"/>
    <property type="match status" value="1"/>
</dbReference>
<dbReference type="CDD" id="cd12914">
    <property type="entry name" value="PDC1_DGC_like"/>
    <property type="match status" value="1"/>
</dbReference>
<dbReference type="InterPro" id="IPR052163">
    <property type="entry name" value="DGC-Regulatory_Protein"/>
</dbReference>
<dbReference type="AlphaFoldDB" id="A0A6M0QBL8"/>
<comment type="caution">
    <text evidence="7">The sequence shown here is derived from an EMBL/GenBank/DDBJ whole genome shotgun (WGS) entry which is preliminary data.</text>
</comment>
<evidence type="ECO:0000256" key="1">
    <source>
        <dbReference type="ARBA" id="ARBA00004236"/>
    </source>
</evidence>
<evidence type="ECO:0000313" key="7">
    <source>
        <dbReference type="EMBL" id="NEY73733.1"/>
    </source>
</evidence>
<keyword evidence="4" id="KW-0812">Transmembrane</keyword>
<dbReference type="PANTHER" id="PTHR46663:SF2">
    <property type="entry name" value="GGDEF DOMAIN-CONTAINING PROTEIN"/>
    <property type="match status" value="1"/>
</dbReference>
<evidence type="ECO:0000256" key="2">
    <source>
        <dbReference type="ARBA" id="ARBA00022475"/>
    </source>
</evidence>
<keyword evidence="3 4" id="KW-0472">Membrane</keyword>
<dbReference type="EMBL" id="JAAIWM010000009">
    <property type="protein sequence ID" value="NEY73733.1"/>
    <property type="molecule type" value="Genomic_DNA"/>
</dbReference>
<name>A0A6M0QBL8_9BACI</name>
<evidence type="ECO:0000256" key="4">
    <source>
        <dbReference type="SAM" id="Phobius"/>
    </source>
</evidence>
<feature type="transmembrane region" description="Helical" evidence="4">
    <location>
        <begin position="6"/>
        <end position="28"/>
    </location>
</feature>
<dbReference type="CDD" id="cd01949">
    <property type="entry name" value="GGDEF"/>
    <property type="match status" value="1"/>
</dbReference>
<evidence type="ECO:0000313" key="8">
    <source>
        <dbReference type="Proteomes" id="UP000481043"/>
    </source>
</evidence>
<feature type="domain" description="HAMP" evidence="5">
    <location>
        <begin position="316"/>
        <end position="368"/>
    </location>
</feature>
<evidence type="ECO:0000259" key="5">
    <source>
        <dbReference type="PROSITE" id="PS50885"/>
    </source>
</evidence>
<protein>
    <submittedName>
        <fullName evidence="7">Diguanylate cyclase</fullName>
    </submittedName>
</protein>
<accession>A0A6M0QBL8</accession>
<feature type="domain" description="GGDEF" evidence="6">
    <location>
        <begin position="406"/>
        <end position="541"/>
    </location>
</feature>
<comment type="subcellular location">
    <subcellularLocation>
        <location evidence="1">Cell membrane</location>
    </subcellularLocation>
</comment>
<dbReference type="Gene3D" id="6.10.340.10">
    <property type="match status" value="1"/>
</dbReference>
<feature type="transmembrane region" description="Helical" evidence="4">
    <location>
        <begin position="296"/>
        <end position="315"/>
    </location>
</feature>
<dbReference type="InterPro" id="IPR029151">
    <property type="entry name" value="Sensor-like_sf"/>
</dbReference>
<dbReference type="PROSITE" id="PS50885">
    <property type="entry name" value="HAMP"/>
    <property type="match status" value="1"/>
</dbReference>
<keyword evidence="2" id="KW-1003">Cell membrane</keyword>
<gene>
    <name evidence="7" type="ORF">G4D63_18625</name>
</gene>
<dbReference type="Gene3D" id="3.30.450.20">
    <property type="entry name" value="PAS domain"/>
    <property type="match status" value="1"/>
</dbReference>
<dbReference type="InterPro" id="IPR000160">
    <property type="entry name" value="GGDEF_dom"/>
</dbReference>
<dbReference type="SUPFAM" id="SSF103190">
    <property type="entry name" value="Sensory domain-like"/>
    <property type="match status" value="1"/>
</dbReference>
<dbReference type="Gene3D" id="3.30.70.270">
    <property type="match status" value="1"/>
</dbReference>
<dbReference type="InterPro" id="IPR029787">
    <property type="entry name" value="Nucleotide_cyclase"/>
</dbReference>
<dbReference type="PANTHER" id="PTHR46663">
    <property type="entry name" value="DIGUANYLATE CYCLASE DGCT-RELATED"/>
    <property type="match status" value="1"/>
</dbReference>
<dbReference type="NCBIfam" id="TIGR00254">
    <property type="entry name" value="GGDEF"/>
    <property type="match status" value="1"/>
</dbReference>
<sequence>MSVTLRTYFVIIFSLFTIILTTFLSFTISKESGREVEKQIGETLARDSFQMADKLDQFMWSRYGEITVLTKLDVFRDANNIESIRDLLNELKINFPSFSWIGFTDHEGNVLASTDQILEGKNIAKRPVYYEATKETFIGDVHEAVLLAKLLPNPSGEPLKFVDISSPVFNHEGNLVGVLATHLSWEWAEQVTESVIQPLQRQENSLEVFIVSKKENTILLGPREMIGQPLDINAVAKAQNNQNSWSVEKWPDGKYYLTGYALADGFLNYPGLDWTVITRQPEAVAFYSVEELKQNIMTLGLLSTILFAVMGWYLAGIISNPLKQIAVTADRLKNGEKVEIPIKKGIRDIEILSTSLRHLIATLIKTEKDLGKMEMIAHQDKLTRLPNRLGLDVYLEQAVKNIETKQHLLFIYLDLDGFKTVNDSFGHHHGDVLLKAVGNRLKGCLRSEELVCRLSGDEFLAVIKTSTVDGHSEGTAVGTRMIEALNKPFEIEGEEITISCSIGIALWQNKNEDPYVAIRHADKALYVSKQNGKNQLTFHQNKD</sequence>
<evidence type="ECO:0000259" key="6">
    <source>
        <dbReference type="PROSITE" id="PS50887"/>
    </source>
</evidence>
<reference evidence="7 8" key="1">
    <citation type="submission" date="2020-02" db="EMBL/GenBank/DDBJ databases">
        <title>Bacillus aquiflavi sp. nov., isolated from yellow water of strong flavor Chinese baijiu in Yibin region of China.</title>
        <authorList>
            <person name="Xie J."/>
        </authorList>
    </citation>
    <scope>NUCLEOTIDE SEQUENCE [LARGE SCALE GENOMIC DNA]</scope>
    <source>
        <strain evidence="7 8">SA4</strain>
    </source>
</reference>
<dbReference type="InterPro" id="IPR003660">
    <property type="entry name" value="HAMP_dom"/>
</dbReference>
<keyword evidence="8" id="KW-1185">Reference proteome</keyword>
<dbReference type="GO" id="GO:0005886">
    <property type="term" value="C:plasma membrane"/>
    <property type="evidence" value="ECO:0007669"/>
    <property type="project" value="UniProtKB-SubCell"/>
</dbReference>